<sequence>MGDEAMPTTYAHDLFGKTVYKKLDSEIKELIARHSMAYTVGLHGPDILFYVRPFQKNRINELGQKLHQEEAAGFFARGGVLYRETKDEGVLAYLLGFVCHFMLDSTCHPYIGEYMKKTGAGHDEIETELDRALMEEQGKNPFYYHPACVIHPTADCVHSIAAVLPEVTEKEVRHMLRAMKFYTGFTVCSSALKRKFLLGASKALGAYGLVQGRIMRKEPRPICQESTKELKRLFGLAVPETVTVLERYYRCVLSGEEPEARFNRNYN</sequence>
<dbReference type="Proteomes" id="UP000005561">
    <property type="component" value="Unassembled WGS sequence"/>
</dbReference>
<accession>C6LME0</accession>
<evidence type="ECO:0000313" key="3">
    <source>
        <dbReference type="Proteomes" id="UP000005561"/>
    </source>
</evidence>
<dbReference type="STRING" id="168384.SAMN05660368_03503"/>
<feature type="domain" description="Phospholipase C/D" evidence="1">
    <location>
        <begin position="19"/>
        <end position="141"/>
    </location>
</feature>
<comment type="caution">
    <text evidence="2">The sequence shown here is derived from an EMBL/GenBank/DDBJ whole genome shotgun (WGS) entry which is preliminary data.</text>
</comment>
<dbReference type="eggNOG" id="COG0770">
    <property type="taxonomic scope" value="Bacteria"/>
</dbReference>
<proteinExistence type="predicted"/>
<name>C6LME0_9FIRM</name>
<dbReference type="EMBL" id="ACCL02000042">
    <property type="protein sequence ID" value="EET58201.1"/>
    <property type="molecule type" value="Genomic_DNA"/>
</dbReference>
<organism evidence="2 3">
    <name type="scientific">Marvinbryantia formatexigens DSM 14469</name>
    <dbReference type="NCBI Taxonomy" id="478749"/>
    <lineage>
        <taxon>Bacteria</taxon>
        <taxon>Bacillati</taxon>
        <taxon>Bacillota</taxon>
        <taxon>Clostridia</taxon>
        <taxon>Lachnospirales</taxon>
        <taxon>Lachnospiraceae</taxon>
        <taxon>Marvinbryantia</taxon>
    </lineage>
</organism>
<dbReference type="AlphaFoldDB" id="C6LME0"/>
<gene>
    <name evidence="2" type="ORF">BRYFOR_09840</name>
</gene>
<reference evidence="2" key="1">
    <citation type="submission" date="2009-07" db="EMBL/GenBank/DDBJ databases">
        <authorList>
            <person name="Weinstock G."/>
            <person name="Sodergren E."/>
            <person name="Clifton S."/>
            <person name="Fulton L."/>
            <person name="Fulton B."/>
            <person name="Courtney L."/>
            <person name="Fronick C."/>
            <person name="Harrison M."/>
            <person name="Strong C."/>
            <person name="Farmer C."/>
            <person name="Delahaunty K."/>
            <person name="Markovic C."/>
            <person name="Hall O."/>
            <person name="Minx P."/>
            <person name="Tomlinson C."/>
            <person name="Mitreva M."/>
            <person name="Nelson J."/>
            <person name="Hou S."/>
            <person name="Wollam A."/>
            <person name="Pepin K.H."/>
            <person name="Johnson M."/>
            <person name="Bhonagiri V."/>
            <person name="Nash W.E."/>
            <person name="Warren W."/>
            <person name="Chinwalla A."/>
            <person name="Mardis E.R."/>
            <person name="Wilson R.K."/>
        </authorList>
    </citation>
    <scope>NUCLEOTIDE SEQUENCE [LARGE SCALE GENOMIC DNA]</scope>
    <source>
        <strain evidence="2">DSM 14469</strain>
    </source>
</reference>
<evidence type="ECO:0000313" key="2">
    <source>
        <dbReference type="EMBL" id="EET58201.1"/>
    </source>
</evidence>
<protein>
    <recommendedName>
        <fullName evidence="1">Phospholipase C/D domain-containing protein</fullName>
    </recommendedName>
</protein>
<dbReference type="InterPro" id="IPR029002">
    <property type="entry name" value="PLPC/GPLD1"/>
</dbReference>
<dbReference type="Pfam" id="PF00882">
    <property type="entry name" value="Zn_dep_PLPC"/>
    <property type="match status" value="1"/>
</dbReference>
<evidence type="ECO:0000259" key="1">
    <source>
        <dbReference type="Pfam" id="PF00882"/>
    </source>
</evidence>
<keyword evidence="3" id="KW-1185">Reference proteome</keyword>